<dbReference type="RefSeq" id="WP_220582535.1">
    <property type="nucleotide sequence ID" value="NZ_RKLT01000033.1"/>
</dbReference>
<feature type="region of interest" description="Disordered" evidence="1">
    <location>
        <begin position="36"/>
        <end position="55"/>
    </location>
</feature>
<evidence type="ECO:0000313" key="2">
    <source>
        <dbReference type="EMBL" id="MBX0297954.1"/>
    </source>
</evidence>
<feature type="compositionally biased region" description="Basic and acidic residues" evidence="1">
    <location>
        <begin position="37"/>
        <end position="55"/>
    </location>
</feature>
<protein>
    <submittedName>
        <fullName evidence="2">Uncharacterized protein</fullName>
    </submittedName>
</protein>
<organism evidence="2 3">
    <name type="scientific">Haloarcula nitratireducens</name>
    <dbReference type="NCBI Taxonomy" id="2487749"/>
    <lineage>
        <taxon>Archaea</taxon>
        <taxon>Methanobacteriati</taxon>
        <taxon>Methanobacteriota</taxon>
        <taxon>Stenosarchaea group</taxon>
        <taxon>Halobacteria</taxon>
        <taxon>Halobacteriales</taxon>
        <taxon>Haloarculaceae</taxon>
        <taxon>Haloarcula</taxon>
    </lineage>
</organism>
<accession>A0AAW4PIY5</accession>
<sequence>MSMDDKRAAVEQLEAALNAADADSMEYHIRQALQYLHVEDERSAPSKDSGNDELR</sequence>
<dbReference type="EMBL" id="RKLT01000033">
    <property type="protein sequence ID" value="MBX0297954.1"/>
    <property type="molecule type" value="Genomic_DNA"/>
</dbReference>
<keyword evidence="3" id="KW-1185">Reference proteome</keyword>
<dbReference type="AlphaFoldDB" id="A0AAW4PIY5"/>
<proteinExistence type="predicted"/>
<gene>
    <name evidence="2" type="ORF">EGH23_24110</name>
</gene>
<name>A0AAW4PIY5_9EURY</name>
<evidence type="ECO:0000256" key="1">
    <source>
        <dbReference type="SAM" id="MobiDB-lite"/>
    </source>
</evidence>
<comment type="caution">
    <text evidence="2">The sequence shown here is derived from an EMBL/GenBank/DDBJ whole genome shotgun (WGS) entry which is preliminary data.</text>
</comment>
<dbReference type="Proteomes" id="UP001430455">
    <property type="component" value="Unassembled WGS sequence"/>
</dbReference>
<evidence type="ECO:0000313" key="3">
    <source>
        <dbReference type="Proteomes" id="UP001430455"/>
    </source>
</evidence>
<reference evidence="2 3" key="1">
    <citation type="submission" date="2021-06" db="EMBL/GenBank/DDBJ databases">
        <title>Halomicroarcula sp. a new haloarchaeum isolated from saline soil.</title>
        <authorList>
            <person name="Duran-Viseras A."/>
            <person name="Sanchez-Porro C."/>
            <person name="Ventosa A."/>
        </authorList>
    </citation>
    <scope>NUCLEOTIDE SEQUENCE [LARGE SCALE GENOMIC DNA]</scope>
    <source>
        <strain evidence="2 3">F27</strain>
    </source>
</reference>